<evidence type="ECO:0000313" key="3">
    <source>
        <dbReference type="Proteomes" id="UP000053558"/>
    </source>
</evidence>
<dbReference type="KEGG" id="cput:CONPUDRAFT_155589"/>
<dbReference type="GeneID" id="19203477"/>
<feature type="compositionally biased region" description="Basic and acidic residues" evidence="1">
    <location>
        <begin position="381"/>
        <end position="398"/>
    </location>
</feature>
<feature type="compositionally biased region" description="Low complexity" evidence="1">
    <location>
        <begin position="55"/>
        <end position="67"/>
    </location>
</feature>
<protein>
    <submittedName>
        <fullName evidence="2">Uncharacterized protein</fullName>
    </submittedName>
</protein>
<feature type="compositionally biased region" description="Polar residues" evidence="1">
    <location>
        <begin position="436"/>
        <end position="461"/>
    </location>
</feature>
<feature type="compositionally biased region" description="Polar residues" evidence="1">
    <location>
        <begin position="156"/>
        <end position="170"/>
    </location>
</feature>
<feature type="compositionally biased region" description="Gly residues" evidence="1">
    <location>
        <begin position="419"/>
        <end position="428"/>
    </location>
</feature>
<evidence type="ECO:0000313" key="2">
    <source>
        <dbReference type="EMBL" id="EIW78884.1"/>
    </source>
</evidence>
<feature type="compositionally biased region" description="Basic and acidic residues" evidence="1">
    <location>
        <begin position="114"/>
        <end position="123"/>
    </location>
</feature>
<feature type="compositionally biased region" description="Polar residues" evidence="1">
    <location>
        <begin position="683"/>
        <end position="694"/>
    </location>
</feature>
<feature type="compositionally biased region" description="Polar residues" evidence="1">
    <location>
        <begin position="825"/>
        <end position="839"/>
    </location>
</feature>
<organism evidence="2 3">
    <name type="scientific">Coniophora puteana (strain RWD-64-598)</name>
    <name type="common">Brown rot fungus</name>
    <dbReference type="NCBI Taxonomy" id="741705"/>
    <lineage>
        <taxon>Eukaryota</taxon>
        <taxon>Fungi</taxon>
        <taxon>Dikarya</taxon>
        <taxon>Basidiomycota</taxon>
        <taxon>Agaricomycotina</taxon>
        <taxon>Agaricomycetes</taxon>
        <taxon>Agaricomycetidae</taxon>
        <taxon>Boletales</taxon>
        <taxon>Coniophorineae</taxon>
        <taxon>Coniophoraceae</taxon>
        <taxon>Coniophora</taxon>
    </lineage>
</organism>
<feature type="compositionally biased region" description="Basic and acidic residues" evidence="1">
    <location>
        <begin position="869"/>
        <end position="884"/>
    </location>
</feature>
<dbReference type="OrthoDB" id="3364707at2759"/>
<feature type="compositionally biased region" description="Basic and acidic residues" evidence="1">
    <location>
        <begin position="1013"/>
        <end position="1033"/>
    </location>
</feature>
<name>A0A5M3MJB0_CONPW</name>
<keyword evidence="3" id="KW-1185">Reference proteome</keyword>
<feature type="compositionally biased region" description="Polar residues" evidence="1">
    <location>
        <begin position="740"/>
        <end position="764"/>
    </location>
</feature>
<dbReference type="RefSeq" id="XP_007770646.1">
    <property type="nucleotide sequence ID" value="XM_007772456.1"/>
</dbReference>
<feature type="compositionally biased region" description="Low complexity" evidence="1">
    <location>
        <begin position="462"/>
        <end position="472"/>
    </location>
</feature>
<feature type="compositionally biased region" description="Basic residues" evidence="1">
    <location>
        <begin position="604"/>
        <end position="614"/>
    </location>
</feature>
<dbReference type="EMBL" id="JH711581">
    <property type="protein sequence ID" value="EIW78884.1"/>
    <property type="molecule type" value="Genomic_DNA"/>
</dbReference>
<feature type="region of interest" description="Disordered" evidence="1">
    <location>
        <begin position="1"/>
        <end position="324"/>
    </location>
</feature>
<feature type="compositionally biased region" description="Polar residues" evidence="1">
    <location>
        <begin position="22"/>
        <end position="54"/>
    </location>
</feature>
<sequence>MPLSYQASSSSRHPSEPEQSWDARSTFSAPSTRLPQSSRQGRPNLPSASQPRQPHSSAHSIYSSGSRSHSHHPDEPPSVSAPTRVLTALDSTVSPKTLTTPRKAFMSSQSSLGSDDRSSDTQHRSSPRSSTSAISKIASAFSRSSKSKSMRASVSPTVQKPPSDIKSSISGPTTTGTAAPRRPNTAPQAPSLMTRPRTAPSSPASPSRSQFASQFHARMNFPVSPAERDTSYQTSPPRDHAEEQEPSSPRGLALKTLLSKPAIPSSSVASLHSMQSDTDNGSRTPMVPPAPPPYMHNRGARKMSAPSIDVAATPQPQGRRVNAADADIRPPAAPYMSERHSPSLESLDVMWKPQQPQGSSVEARQRNVLKRRPSGSARAVKTTESKEVVKERELKDASARVLRGVTSMEKVRDADDGVVAGGGGGWGSGRTKRSFSMKTVSPPSTSVTAQSSSEKFSSLGHSSSMSQTPQTPQHREKADRAPPPAALNLTPAGEVAQAYKQQRLSPFPRSRASAPASPSMKKPTPPTSPHVSVHSGERSPAPYYTVYGNNSGKTIRAGGPEDRWSGVERIIQSTVTISAGVGVGKTAAEKEKERREEGEGARSLTRKVSNRWKKVTGGGGVVKDESPPRPSTPSSHSRSKSQRPSLQENLPRGRSTSHSIDGYPETHKVNGGVGVKHGRAETDPTTGLGTPSRTNGKEETNGKLWKLMKRISTGALRDRFQAEKTPPPVPSIPKEYLDSVHSNGANSAPTTRSFDRPSTAQNGLSRPGIGIVTSPLTTSPPPSAIPAYGRTKRPSTAPKTIGGTPARPSFTTSSSPNSSDVASSKFFNRTHSARSSVSSYGEELPPPVPGSSMSASGHETARHIMPPHELLRIATRDEEERKALDGAASNRSRDRSPRRTISSPSEVIAPFKRGNQRDLSPMPITIPRKRENKDSTPTGSPTSPLIPKFDCANAVNSTQSLKDDTVASPIGSTNSGERGTGGLNPPPRPTRSTLRPSGTFGRTFGRDNSGSPEDGKRDTLKLERPDSRSDSKRGSNCTVRSRTKSEGASMRGERETSKKTPLTFRPLDDSSRKPPLSEKEKADIWDDLLERSAQAGGTLHIGGGGLMSDDMRLSRAMSSRMSNYSELA</sequence>
<feature type="compositionally biased region" description="Low complexity" evidence="1">
    <location>
        <begin position="171"/>
        <end position="215"/>
    </location>
</feature>
<feature type="compositionally biased region" description="Basic and acidic residues" evidence="1">
    <location>
        <begin position="1066"/>
        <end position="1081"/>
    </location>
</feature>
<feature type="compositionally biased region" description="Low complexity" evidence="1">
    <location>
        <begin position="505"/>
        <end position="522"/>
    </location>
</feature>
<evidence type="ECO:0000256" key="1">
    <source>
        <dbReference type="SAM" id="MobiDB-lite"/>
    </source>
</evidence>
<proteinExistence type="predicted"/>
<feature type="region of interest" description="Disordered" evidence="1">
    <location>
        <begin position="581"/>
        <end position="705"/>
    </location>
</feature>
<feature type="compositionally biased region" description="Basic and acidic residues" evidence="1">
    <location>
        <begin position="587"/>
        <end position="600"/>
    </location>
</feature>
<comment type="caution">
    <text evidence="2">The sequence shown here is derived from an EMBL/GenBank/DDBJ whole genome shotgun (WGS) entry which is preliminary data.</text>
</comment>
<feature type="compositionally biased region" description="Polar residues" evidence="1">
    <location>
        <begin position="1"/>
        <end position="12"/>
    </location>
</feature>
<feature type="region of interest" description="Disordered" evidence="1">
    <location>
        <begin position="351"/>
        <end position="561"/>
    </location>
</feature>
<feature type="compositionally biased region" description="Low complexity" evidence="1">
    <location>
        <begin position="809"/>
        <end position="824"/>
    </location>
</feature>
<dbReference type="OMA" id="KPTINCH"/>
<gene>
    <name evidence="2" type="ORF">CONPUDRAFT_155589</name>
</gene>
<feature type="compositionally biased region" description="Polar residues" evidence="1">
    <location>
        <begin position="89"/>
        <end position="100"/>
    </location>
</feature>
<feature type="compositionally biased region" description="Low complexity" evidence="1">
    <location>
        <begin position="127"/>
        <end position="144"/>
    </location>
</feature>
<accession>A0A5M3MJB0</accession>
<reference evidence="3" key="1">
    <citation type="journal article" date="2012" name="Science">
        <title>The Paleozoic origin of enzymatic lignin decomposition reconstructed from 31 fungal genomes.</title>
        <authorList>
            <person name="Floudas D."/>
            <person name="Binder M."/>
            <person name="Riley R."/>
            <person name="Barry K."/>
            <person name="Blanchette R.A."/>
            <person name="Henrissat B."/>
            <person name="Martinez A.T."/>
            <person name="Otillar R."/>
            <person name="Spatafora J.W."/>
            <person name="Yadav J.S."/>
            <person name="Aerts A."/>
            <person name="Benoit I."/>
            <person name="Boyd A."/>
            <person name="Carlson A."/>
            <person name="Copeland A."/>
            <person name="Coutinho P.M."/>
            <person name="de Vries R.P."/>
            <person name="Ferreira P."/>
            <person name="Findley K."/>
            <person name="Foster B."/>
            <person name="Gaskell J."/>
            <person name="Glotzer D."/>
            <person name="Gorecki P."/>
            <person name="Heitman J."/>
            <person name="Hesse C."/>
            <person name="Hori C."/>
            <person name="Igarashi K."/>
            <person name="Jurgens J.A."/>
            <person name="Kallen N."/>
            <person name="Kersten P."/>
            <person name="Kohler A."/>
            <person name="Kuees U."/>
            <person name="Kumar T.K.A."/>
            <person name="Kuo A."/>
            <person name="LaButti K."/>
            <person name="Larrondo L.F."/>
            <person name="Lindquist E."/>
            <person name="Ling A."/>
            <person name="Lombard V."/>
            <person name="Lucas S."/>
            <person name="Lundell T."/>
            <person name="Martin R."/>
            <person name="McLaughlin D.J."/>
            <person name="Morgenstern I."/>
            <person name="Morin E."/>
            <person name="Murat C."/>
            <person name="Nagy L.G."/>
            <person name="Nolan M."/>
            <person name="Ohm R.A."/>
            <person name="Patyshakuliyeva A."/>
            <person name="Rokas A."/>
            <person name="Ruiz-Duenas F.J."/>
            <person name="Sabat G."/>
            <person name="Salamov A."/>
            <person name="Samejima M."/>
            <person name="Schmutz J."/>
            <person name="Slot J.C."/>
            <person name="St John F."/>
            <person name="Stenlid J."/>
            <person name="Sun H."/>
            <person name="Sun S."/>
            <person name="Syed K."/>
            <person name="Tsang A."/>
            <person name="Wiebenga A."/>
            <person name="Young D."/>
            <person name="Pisabarro A."/>
            <person name="Eastwood D.C."/>
            <person name="Martin F."/>
            <person name="Cullen D."/>
            <person name="Grigoriev I.V."/>
            <person name="Hibbett D.S."/>
        </authorList>
    </citation>
    <scope>NUCLEOTIDE SEQUENCE [LARGE SCALE GENOMIC DNA]</scope>
    <source>
        <strain evidence="3">RWD-64-598 SS2</strain>
    </source>
</reference>
<dbReference type="AlphaFoldDB" id="A0A5M3MJB0"/>
<feature type="region of interest" description="Disordered" evidence="1">
    <location>
        <begin position="717"/>
        <end position="1081"/>
    </location>
</feature>
<feature type="compositionally biased region" description="Polar residues" evidence="1">
    <location>
        <begin position="264"/>
        <end position="283"/>
    </location>
</feature>
<dbReference type="Proteomes" id="UP000053558">
    <property type="component" value="Unassembled WGS sequence"/>
</dbReference>